<reference evidence="2" key="1">
    <citation type="journal article" date="2023" name="Mol. Phylogenet. Evol.">
        <title>Genome-scale phylogeny and comparative genomics of the fungal order Sordariales.</title>
        <authorList>
            <person name="Hensen N."/>
            <person name="Bonometti L."/>
            <person name="Westerberg I."/>
            <person name="Brannstrom I.O."/>
            <person name="Guillou S."/>
            <person name="Cros-Aarteil S."/>
            <person name="Calhoun S."/>
            <person name="Haridas S."/>
            <person name="Kuo A."/>
            <person name="Mondo S."/>
            <person name="Pangilinan J."/>
            <person name="Riley R."/>
            <person name="LaButti K."/>
            <person name="Andreopoulos B."/>
            <person name="Lipzen A."/>
            <person name="Chen C."/>
            <person name="Yan M."/>
            <person name="Daum C."/>
            <person name="Ng V."/>
            <person name="Clum A."/>
            <person name="Steindorff A."/>
            <person name="Ohm R.A."/>
            <person name="Martin F."/>
            <person name="Silar P."/>
            <person name="Natvig D.O."/>
            <person name="Lalanne C."/>
            <person name="Gautier V."/>
            <person name="Ament-Velasquez S.L."/>
            <person name="Kruys A."/>
            <person name="Hutchinson M.I."/>
            <person name="Powell A.J."/>
            <person name="Barry K."/>
            <person name="Miller A.N."/>
            <person name="Grigoriev I.V."/>
            <person name="Debuchy R."/>
            <person name="Gladieux P."/>
            <person name="Hiltunen Thoren M."/>
            <person name="Johannesson H."/>
        </authorList>
    </citation>
    <scope>NUCLEOTIDE SEQUENCE</scope>
    <source>
        <strain evidence="2">CBS 731.68</strain>
    </source>
</reference>
<name>A0AAN6TYD5_9PEZI</name>
<dbReference type="AlphaFoldDB" id="A0AAN6TYD5"/>
<proteinExistence type="predicted"/>
<sequence length="143" mass="16658">MTYKEIRRMGGFTEAESTLRGRYRTLTKCREARVRKPEWSEMDLRLLERAVRTLTLTPDNPTNTSKVPWKKVAEYIVAHGGSYHFGNSTCRKRWDDLVREMAAVRGKSAREWFFEDHEMYEHEHELGGDAGLKGGYAGFRLGR</sequence>
<dbReference type="Proteomes" id="UP001302602">
    <property type="component" value="Unassembled WGS sequence"/>
</dbReference>
<organism evidence="2 3">
    <name type="scientific">Parathielavia appendiculata</name>
    <dbReference type="NCBI Taxonomy" id="2587402"/>
    <lineage>
        <taxon>Eukaryota</taxon>
        <taxon>Fungi</taxon>
        <taxon>Dikarya</taxon>
        <taxon>Ascomycota</taxon>
        <taxon>Pezizomycotina</taxon>
        <taxon>Sordariomycetes</taxon>
        <taxon>Sordariomycetidae</taxon>
        <taxon>Sordariales</taxon>
        <taxon>Chaetomiaceae</taxon>
        <taxon>Parathielavia</taxon>
    </lineage>
</organism>
<dbReference type="EMBL" id="MU853229">
    <property type="protein sequence ID" value="KAK4123043.1"/>
    <property type="molecule type" value="Genomic_DNA"/>
</dbReference>
<evidence type="ECO:0000313" key="3">
    <source>
        <dbReference type="Proteomes" id="UP001302602"/>
    </source>
</evidence>
<comment type="caution">
    <text evidence="2">The sequence shown here is derived from an EMBL/GenBank/DDBJ whole genome shotgun (WGS) entry which is preliminary data.</text>
</comment>
<dbReference type="PROSITE" id="PS50090">
    <property type="entry name" value="MYB_LIKE"/>
    <property type="match status" value="1"/>
</dbReference>
<dbReference type="InterPro" id="IPR001005">
    <property type="entry name" value="SANT/Myb"/>
</dbReference>
<accession>A0AAN6TYD5</accession>
<keyword evidence="3" id="KW-1185">Reference proteome</keyword>
<dbReference type="Gene3D" id="1.10.10.60">
    <property type="entry name" value="Homeodomain-like"/>
    <property type="match status" value="1"/>
</dbReference>
<feature type="domain" description="Myb-like" evidence="1">
    <location>
        <begin position="31"/>
        <end position="98"/>
    </location>
</feature>
<gene>
    <name evidence="2" type="ORF">N657DRAFT_645765</name>
</gene>
<dbReference type="RefSeq" id="XP_062646814.1">
    <property type="nucleotide sequence ID" value="XM_062793006.1"/>
</dbReference>
<reference evidence="2" key="2">
    <citation type="submission" date="2023-05" db="EMBL/GenBank/DDBJ databases">
        <authorList>
            <consortium name="Lawrence Berkeley National Laboratory"/>
            <person name="Steindorff A."/>
            <person name="Hensen N."/>
            <person name="Bonometti L."/>
            <person name="Westerberg I."/>
            <person name="Brannstrom I.O."/>
            <person name="Guillou S."/>
            <person name="Cros-Aarteil S."/>
            <person name="Calhoun S."/>
            <person name="Haridas S."/>
            <person name="Kuo A."/>
            <person name="Mondo S."/>
            <person name="Pangilinan J."/>
            <person name="Riley R."/>
            <person name="Labutti K."/>
            <person name="Andreopoulos B."/>
            <person name="Lipzen A."/>
            <person name="Chen C."/>
            <person name="Yanf M."/>
            <person name="Daum C."/>
            <person name="Ng V."/>
            <person name="Clum A."/>
            <person name="Ohm R."/>
            <person name="Martin F."/>
            <person name="Silar P."/>
            <person name="Natvig D."/>
            <person name="Lalanne C."/>
            <person name="Gautier V."/>
            <person name="Ament-Velasquez S.L."/>
            <person name="Kruys A."/>
            <person name="Hutchinson M.I."/>
            <person name="Powell A.J."/>
            <person name="Barry K."/>
            <person name="Miller A.N."/>
            <person name="Grigoriev I.V."/>
            <person name="Debuchy R."/>
            <person name="Gladieux P."/>
            <person name="Thoren M.H."/>
            <person name="Johannesson H."/>
        </authorList>
    </citation>
    <scope>NUCLEOTIDE SEQUENCE</scope>
    <source>
        <strain evidence="2">CBS 731.68</strain>
    </source>
</reference>
<dbReference type="GeneID" id="87829775"/>
<evidence type="ECO:0000313" key="2">
    <source>
        <dbReference type="EMBL" id="KAK4123043.1"/>
    </source>
</evidence>
<protein>
    <recommendedName>
        <fullName evidence="1">Myb-like domain-containing protein</fullName>
    </recommendedName>
</protein>
<evidence type="ECO:0000259" key="1">
    <source>
        <dbReference type="PROSITE" id="PS50090"/>
    </source>
</evidence>